<keyword evidence="1" id="KW-1133">Transmembrane helix</keyword>
<sequence length="451" mass="51445">MNSDTSVYINRSFRLWLSCLMEISLCLPLWIMVSVYLLPAGPINIIWISGLLLFSFVGVMLRRYLQVMWKRLGAAILLGLLFGILVVNGSWIMLVWFCFSGAFCALQGMTASARLHDHRLYGWGIILYLVSSIFFPRIEVLQIWWPLLTWTGVATLVLTLFITNVGHLRSSTLSDETTPNLPEGLRRHNRIYMAVIVIVAALLAAGAGKWISSTLWRLVKAVVGWLTRESPVEPVQVPEEEAPSVMEPFLPQEVSSPGLLSEILNIMAYVIGALIVAGLVALLVYWLYKNVGGFWRKSIDSLLGLLRRRGRDESSTSYHDEEKNIFSWESVSKRLRDIRIPFTRIGRSNERWEDMGDNKERVRYLYRRLVRSELGVGYEPTPGLTPLEQEREFKKWLDHGEAGEASTQAKAKRGKVRPSTEPLVNLYYRVRYGEERPDDAEIAAIRDKLKL</sequence>
<evidence type="ECO:0000313" key="3">
    <source>
        <dbReference type="Proteomes" id="UP000279446"/>
    </source>
</evidence>
<feature type="transmembrane region" description="Helical" evidence="1">
    <location>
        <begin position="15"/>
        <end position="38"/>
    </location>
</feature>
<feature type="transmembrane region" description="Helical" evidence="1">
    <location>
        <begin position="191"/>
        <end position="211"/>
    </location>
</feature>
<dbReference type="OrthoDB" id="2663086at2"/>
<dbReference type="EMBL" id="RZNY01000013">
    <property type="protein sequence ID" value="RUT45139.1"/>
    <property type="molecule type" value="Genomic_DNA"/>
</dbReference>
<organism evidence="2 3">
    <name type="scientific">Paenibacillus anaericanus</name>
    <dbReference type="NCBI Taxonomy" id="170367"/>
    <lineage>
        <taxon>Bacteria</taxon>
        <taxon>Bacillati</taxon>
        <taxon>Bacillota</taxon>
        <taxon>Bacilli</taxon>
        <taxon>Bacillales</taxon>
        <taxon>Paenibacillaceae</taxon>
        <taxon>Paenibacillus</taxon>
    </lineage>
</organism>
<dbReference type="RefSeq" id="WP_127193033.1">
    <property type="nucleotide sequence ID" value="NZ_RZNY01000013.1"/>
</dbReference>
<dbReference type="AlphaFoldDB" id="A0A433Y6Z6"/>
<comment type="caution">
    <text evidence="2">The sequence shown here is derived from an EMBL/GenBank/DDBJ whole genome shotgun (WGS) entry which is preliminary data.</text>
</comment>
<feature type="transmembrane region" description="Helical" evidence="1">
    <location>
        <begin position="120"/>
        <end position="138"/>
    </location>
</feature>
<evidence type="ECO:0000313" key="2">
    <source>
        <dbReference type="EMBL" id="RUT45139.1"/>
    </source>
</evidence>
<name>A0A433Y6Z6_9BACL</name>
<feature type="transmembrane region" description="Helical" evidence="1">
    <location>
        <begin position="266"/>
        <end position="288"/>
    </location>
</feature>
<gene>
    <name evidence="2" type="ORF">EJP82_15755</name>
</gene>
<keyword evidence="3" id="KW-1185">Reference proteome</keyword>
<keyword evidence="1" id="KW-0812">Transmembrane</keyword>
<dbReference type="Proteomes" id="UP000279446">
    <property type="component" value="Unassembled WGS sequence"/>
</dbReference>
<proteinExistence type="predicted"/>
<accession>A0A433Y6Z6</accession>
<evidence type="ECO:0000256" key="1">
    <source>
        <dbReference type="SAM" id="Phobius"/>
    </source>
</evidence>
<feature type="transmembrane region" description="Helical" evidence="1">
    <location>
        <begin position="93"/>
        <end position="113"/>
    </location>
</feature>
<feature type="transmembrane region" description="Helical" evidence="1">
    <location>
        <begin position="68"/>
        <end position="87"/>
    </location>
</feature>
<protein>
    <submittedName>
        <fullName evidence="2">DUF4129 domain-containing protein</fullName>
    </submittedName>
</protein>
<feature type="transmembrane region" description="Helical" evidence="1">
    <location>
        <begin position="144"/>
        <end position="163"/>
    </location>
</feature>
<feature type="transmembrane region" description="Helical" evidence="1">
    <location>
        <begin position="44"/>
        <end position="61"/>
    </location>
</feature>
<keyword evidence="1" id="KW-0472">Membrane</keyword>
<reference evidence="2 3" key="1">
    <citation type="submission" date="2018-12" db="EMBL/GenBank/DDBJ databases">
        <authorList>
            <person name="Sun L."/>
            <person name="Chen Z."/>
        </authorList>
    </citation>
    <scope>NUCLEOTIDE SEQUENCE [LARGE SCALE GENOMIC DNA]</scope>
    <source>
        <strain evidence="2 3">DSM 15890</strain>
    </source>
</reference>